<accession>A0A1G7DDY7</accession>
<dbReference type="RefSeq" id="WP_092079446.1">
    <property type="nucleotide sequence ID" value="NZ_FNAQ01000013.1"/>
</dbReference>
<proteinExistence type="predicted"/>
<protein>
    <submittedName>
        <fullName evidence="2">Uncharacterized protein</fullName>
    </submittedName>
</protein>
<evidence type="ECO:0000313" key="2">
    <source>
        <dbReference type="EMBL" id="SDE49757.1"/>
    </source>
</evidence>
<evidence type="ECO:0000313" key="3">
    <source>
        <dbReference type="Proteomes" id="UP000243205"/>
    </source>
</evidence>
<sequence>MNAGRILITLLLVVGLSSPALAAIDFFGTARVLPTYYKNFDFNDDASDMFVVNEGGLAKGEHLRAELRLGWQAKGDKWSVKMITEADVIMQKDTADRSFYAGSDKGVNPNTGGEFGIERVELLYAFSPLAEL</sequence>
<organism evidence="2 3">
    <name type="scientific">Desulfuromonas thiophila</name>
    <dbReference type="NCBI Taxonomy" id="57664"/>
    <lineage>
        <taxon>Bacteria</taxon>
        <taxon>Pseudomonadati</taxon>
        <taxon>Thermodesulfobacteriota</taxon>
        <taxon>Desulfuromonadia</taxon>
        <taxon>Desulfuromonadales</taxon>
        <taxon>Desulfuromonadaceae</taxon>
        <taxon>Desulfuromonas</taxon>
    </lineage>
</organism>
<feature type="signal peptide" evidence="1">
    <location>
        <begin position="1"/>
        <end position="22"/>
    </location>
</feature>
<reference evidence="3" key="1">
    <citation type="submission" date="2016-10" db="EMBL/GenBank/DDBJ databases">
        <authorList>
            <person name="Varghese N."/>
            <person name="Submissions S."/>
        </authorList>
    </citation>
    <scope>NUCLEOTIDE SEQUENCE [LARGE SCALE GENOMIC DNA]</scope>
    <source>
        <strain evidence="3">DSM 8987</strain>
    </source>
</reference>
<dbReference type="AlphaFoldDB" id="A0A1G7DDY7"/>
<dbReference type="Proteomes" id="UP000243205">
    <property type="component" value="Unassembled WGS sequence"/>
</dbReference>
<keyword evidence="3" id="KW-1185">Reference proteome</keyword>
<name>A0A1G7DDY7_9BACT</name>
<feature type="chain" id="PRO_5017474467" evidence="1">
    <location>
        <begin position="23"/>
        <end position="132"/>
    </location>
</feature>
<dbReference type="EMBL" id="FNAQ01000013">
    <property type="protein sequence ID" value="SDE49757.1"/>
    <property type="molecule type" value="Genomic_DNA"/>
</dbReference>
<gene>
    <name evidence="2" type="ORF">SAMN05661003_11338</name>
</gene>
<evidence type="ECO:0000256" key="1">
    <source>
        <dbReference type="SAM" id="SignalP"/>
    </source>
</evidence>
<keyword evidence="1" id="KW-0732">Signal</keyword>